<dbReference type="HOGENOM" id="CLU_097806_3_1_12"/>
<dbReference type="InterPro" id="IPR001845">
    <property type="entry name" value="HTH_ArsR_DNA-bd_dom"/>
</dbReference>
<keyword evidence="6" id="KW-1185">Reference proteome</keyword>
<evidence type="ECO:0000313" key="5">
    <source>
        <dbReference type="EMBL" id="AHC16088.1"/>
    </source>
</evidence>
<dbReference type="InterPro" id="IPR036390">
    <property type="entry name" value="WH_DNA-bd_sf"/>
</dbReference>
<dbReference type="SMART" id="SM00418">
    <property type="entry name" value="HTH_ARSR"/>
    <property type="match status" value="1"/>
</dbReference>
<accession>V5WK20</accession>
<evidence type="ECO:0000256" key="1">
    <source>
        <dbReference type="ARBA" id="ARBA00023015"/>
    </source>
</evidence>
<dbReference type="InterPro" id="IPR051081">
    <property type="entry name" value="HTH_MetalResp_TranReg"/>
</dbReference>
<gene>
    <name evidence="5" type="ORF">L21SP2_2736</name>
</gene>
<dbReference type="STRING" id="1307761.L21SP2_2736"/>
<dbReference type="CDD" id="cd00090">
    <property type="entry name" value="HTH_ARSR"/>
    <property type="match status" value="1"/>
</dbReference>
<keyword evidence="1" id="KW-0805">Transcription regulation</keyword>
<protein>
    <submittedName>
        <fullName evidence="5">Arsenical resistance operon repressor</fullName>
    </submittedName>
</protein>
<dbReference type="PRINTS" id="PR00778">
    <property type="entry name" value="HTHARSR"/>
</dbReference>
<dbReference type="GO" id="GO:0003677">
    <property type="term" value="F:DNA binding"/>
    <property type="evidence" value="ECO:0007669"/>
    <property type="project" value="UniProtKB-KW"/>
</dbReference>
<evidence type="ECO:0000313" key="6">
    <source>
        <dbReference type="Proteomes" id="UP000018680"/>
    </source>
</evidence>
<dbReference type="PANTHER" id="PTHR33154:SF33">
    <property type="entry name" value="TRANSCRIPTIONAL REPRESSOR SDPR"/>
    <property type="match status" value="1"/>
</dbReference>
<dbReference type="Proteomes" id="UP000018680">
    <property type="component" value="Chromosome"/>
</dbReference>
<dbReference type="AlphaFoldDB" id="V5WK20"/>
<dbReference type="NCBIfam" id="NF033788">
    <property type="entry name" value="HTH_metalloreg"/>
    <property type="match status" value="1"/>
</dbReference>
<evidence type="ECO:0000256" key="3">
    <source>
        <dbReference type="ARBA" id="ARBA00023163"/>
    </source>
</evidence>
<organism evidence="5 6">
    <name type="scientific">Salinispira pacifica</name>
    <dbReference type="NCBI Taxonomy" id="1307761"/>
    <lineage>
        <taxon>Bacteria</taxon>
        <taxon>Pseudomonadati</taxon>
        <taxon>Spirochaetota</taxon>
        <taxon>Spirochaetia</taxon>
        <taxon>Spirochaetales</taxon>
        <taxon>Spirochaetaceae</taxon>
        <taxon>Salinispira</taxon>
    </lineage>
</organism>
<name>V5WK20_9SPIO</name>
<dbReference type="RefSeq" id="WP_024268986.1">
    <property type="nucleotide sequence ID" value="NC_023035.1"/>
</dbReference>
<sequence length="110" mass="12683">MRMIIDQLKALGEDNRFRIAMMLLSRPLCVCEIHHLLNISGATLSNHLKILKYSGIVKSRREGKWIEYDVKDDAIRELLTDIRKRVDDDSIISNDAQELKTISRDLCKTG</sequence>
<feature type="domain" description="HTH arsR-type" evidence="4">
    <location>
        <begin position="1"/>
        <end position="90"/>
    </location>
</feature>
<evidence type="ECO:0000256" key="2">
    <source>
        <dbReference type="ARBA" id="ARBA00023125"/>
    </source>
</evidence>
<keyword evidence="3" id="KW-0804">Transcription</keyword>
<dbReference type="eggNOG" id="COG0640">
    <property type="taxonomic scope" value="Bacteria"/>
</dbReference>
<dbReference type="SUPFAM" id="SSF46785">
    <property type="entry name" value="Winged helix' DNA-binding domain"/>
    <property type="match status" value="1"/>
</dbReference>
<reference evidence="5 6" key="1">
    <citation type="journal article" date="2015" name="Stand. Genomic Sci.">
        <title>Complete genome sequence and description of Salinispira pacifica gen. nov., sp. nov., a novel spirochaete isolated form a hypersaline microbial mat.</title>
        <authorList>
            <person name="Ben Hania W."/>
            <person name="Joseph M."/>
            <person name="Schumann P."/>
            <person name="Bunk B."/>
            <person name="Fiebig A."/>
            <person name="Sproer C."/>
            <person name="Klenk H.P."/>
            <person name="Fardeau M.L."/>
            <person name="Spring S."/>
        </authorList>
    </citation>
    <scope>NUCLEOTIDE SEQUENCE [LARGE SCALE GENOMIC DNA]</scope>
    <source>
        <strain evidence="5 6">L21-RPul-D2</strain>
    </source>
</reference>
<dbReference type="EMBL" id="CP006939">
    <property type="protein sequence ID" value="AHC16088.1"/>
    <property type="molecule type" value="Genomic_DNA"/>
</dbReference>
<dbReference type="PANTHER" id="PTHR33154">
    <property type="entry name" value="TRANSCRIPTIONAL REGULATOR, ARSR FAMILY"/>
    <property type="match status" value="1"/>
</dbReference>
<evidence type="ECO:0000259" key="4">
    <source>
        <dbReference type="PROSITE" id="PS50987"/>
    </source>
</evidence>
<dbReference type="GO" id="GO:0003700">
    <property type="term" value="F:DNA-binding transcription factor activity"/>
    <property type="evidence" value="ECO:0007669"/>
    <property type="project" value="InterPro"/>
</dbReference>
<dbReference type="Pfam" id="PF01022">
    <property type="entry name" value="HTH_5"/>
    <property type="match status" value="1"/>
</dbReference>
<dbReference type="InterPro" id="IPR036388">
    <property type="entry name" value="WH-like_DNA-bd_sf"/>
</dbReference>
<proteinExistence type="predicted"/>
<keyword evidence="2" id="KW-0238">DNA-binding</keyword>
<dbReference type="Gene3D" id="1.10.10.10">
    <property type="entry name" value="Winged helix-like DNA-binding domain superfamily/Winged helix DNA-binding domain"/>
    <property type="match status" value="1"/>
</dbReference>
<dbReference type="KEGG" id="slr:L21SP2_2736"/>
<dbReference type="InterPro" id="IPR011991">
    <property type="entry name" value="ArsR-like_HTH"/>
</dbReference>
<dbReference type="OrthoDB" id="9798835at2"/>
<dbReference type="PROSITE" id="PS50987">
    <property type="entry name" value="HTH_ARSR_2"/>
    <property type="match status" value="1"/>
</dbReference>